<dbReference type="Proteomes" id="UP000714380">
    <property type="component" value="Unassembled WGS sequence"/>
</dbReference>
<evidence type="ECO:0000256" key="5">
    <source>
        <dbReference type="ARBA" id="ARBA00022989"/>
    </source>
</evidence>
<dbReference type="PANTHER" id="PTHR30353:SF15">
    <property type="entry name" value="INNER MEMBRANE PROTEIN YABI"/>
    <property type="match status" value="1"/>
</dbReference>
<evidence type="ECO:0000256" key="3">
    <source>
        <dbReference type="ARBA" id="ARBA00022475"/>
    </source>
</evidence>
<feature type="domain" description="VTT" evidence="8">
    <location>
        <begin position="46"/>
        <end position="157"/>
    </location>
</feature>
<keyword evidence="4 7" id="KW-0812">Transmembrane</keyword>
<feature type="transmembrane region" description="Helical" evidence="7">
    <location>
        <begin position="12"/>
        <end position="36"/>
    </location>
</feature>
<comment type="caution">
    <text evidence="9">The sequence shown here is derived from an EMBL/GenBank/DDBJ whole genome shotgun (WGS) entry which is preliminary data.</text>
</comment>
<name>A0ABS7ZJW9_9GAMM</name>
<accession>A0ABS7ZJW9</accession>
<evidence type="ECO:0000256" key="7">
    <source>
        <dbReference type="RuleBase" id="RU367016"/>
    </source>
</evidence>
<keyword evidence="10" id="KW-1185">Reference proteome</keyword>
<reference evidence="9 10" key="1">
    <citation type="submission" date="2020-12" db="EMBL/GenBank/DDBJ databases">
        <title>Novel Thalassolituus-related marine hydrocarbonoclastic bacteria mediated algae-derived hydrocarbons mineralization in twilight zone of the northern South China Sea.</title>
        <authorList>
            <person name="Dong C."/>
        </authorList>
    </citation>
    <scope>NUCLEOTIDE SEQUENCE [LARGE SCALE GENOMIC DNA]</scope>
    <source>
        <strain evidence="9 10">IMCC1826</strain>
    </source>
</reference>
<evidence type="ECO:0000313" key="10">
    <source>
        <dbReference type="Proteomes" id="UP000714380"/>
    </source>
</evidence>
<sequence length="197" mass="21729">MIDDWMAGTEWTVLTLIFAVGMLAFLESLLLVGLLIPGVALLSALVLLAVAAGISLHWLLLAGFVGALLGDGISFHIGYSTRQRIYHWGVFRNHPDWLRRSQQFFDRYGVMSIAFGRFIGPLRPLIPATAGACAMSPLRFWLVNLVSSVAWSLAYIAPLYWLGDELKGSQLSAWLALVVIVATAIALLISRYLLRRS</sequence>
<proteinExistence type="inferred from homology"/>
<organism evidence="9 10">
    <name type="scientific">Thalassolituus marinus</name>
    <dbReference type="NCBI Taxonomy" id="671053"/>
    <lineage>
        <taxon>Bacteria</taxon>
        <taxon>Pseudomonadati</taxon>
        <taxon>Pseudomonadota</taxon>
        <taxon>Gammaproteobacteria</taxon>
        <taxon>Oceanospirillales</taxon>
        <taxon>Oceanospirillaceae</taxon>
        <taxon>Thalassolituus</taxon>
    </lineage>
</organism>
<dbReference type="Pfam" id="PF09335">
    <property type="entry name" value="VTT_dom"/>
    <property type="match status" value="1"/>
</dbReference>
<feature type="transmembrane region" description="Helical" evidence="7">
    <location>
        <begin position="173"/>
        <end position="194"/>
    </location>
</feature>
<dbReference type="RefSeq" id="WP_225670431.1">
    <property type="nucleotide sequence ID" value="NZ_JAEDAH010000001.1"/>
</dbReference>
<feature type="transmembrane region" description="Helical" evidence="7">
    <location>
        <begin position="140"/>
        <end position="161"/>
    </location>
</feature>
<dbReference type="PANTHER" id="PTHR30353">
    <property type="entry name" value="INNER MEMBRANE PROTEIN DEDA-RELATED"/>
    <property type="match status" value="1"/>
</dbReference>
<evidence type="ECO:0000256" key="1">
    <source>
        <dbReference type="ARBA" id="ARBA00004651"/>
    </source>
</evidence>
<keyword evidence="6 7" id="KW-0472">Membrane</keyword>
<evidence type="ECO:0000313" key="9">
    <source>
        <dbReference type="EMBL" id="MCA6062006.1"/>
    </source>
</evidence>
<evidence type="ECO:0000259" key="8">
    <source>
        <dbReference type="Pfam" id="PF09335"/>
    </source>
</evidence>
<keyword evidence="5 7" id="KW-1133">Transmembrane helix</keyword>
<keyword evidence="3 7" id="KW-1003">Cell membrane</keyword>
<comment type="subcellular location">
    <subcellularLocation>
        <location evidence="1 7">Cell membrane</location>
        <topology evidence="1 7">Multi-pass membrane protein</topology>
    </subcellularLocation>
</comment>
<comment type="similarity">
    <text evidence="2 7">Belongs to the DedA family.</text>
</comment>
<gene>
    <name evidence="9" type="ORF">I9W95_00135</name>
</gene>
<evidence type="ECO:0000256" key="4">
    <source>
        <dbReference type="ARBA" id="ARBA00022692"/>
    </source>
</evidence>
<evidence type="ECO:0000256" key="6">
    <source>
        <dbReference type="ARBA" id="ARBA00023136"/>
    </source>
</evidence>
<dbReference type="InterPro" id="IPR032816">
    <property type="entry name" value="VTT_dom"/>
</dbReference>
<dbReference type="EMBL" id="JAEDAH010000001">
    <property type="protein sequence ID" value="MCA6062006.1"/>
    <property type="molecule type" value="Genomic_DNA"/>
</dbReference>
<protein>
    <submittedName>
        <fullName evidence="9">DedA family protein</fullName>
    </submittedName>
</protein>
<dbReference type="InterPro" id="IPR032818">
    <property type="entry name" value="DedA-like"/>
</dbReference>
<evidence type="ECO:0000256" key="2">
    <source>
        <dbReference type="ARBA" id="ARBA00010792"/>
    </source>
</evidence>
<feature type="transmembrane region" description="Helical" evidence="7">
    <location>
        <begin position="42"/>
        <end position="69"/>
    </location>
</feature>